<gene>
    <name evidence="3" type="ORF">HUW48_13890</name>
</gene>
<accession>A0A7L7L8L6</accession>
<dbReference type="InterPro" id="IPR054102">
    <property type="entry name" value="BDI_0842-like"/>
</dbReference>
<keyword evidence="1" id="KW-0812">Transmembrane</keyword>
<keyword evidence="1" id="KW-0472">Membrane</keyword>
<sequence>MFMHLVVTAIAIAIASLIFSKPIVGPNFRGTMDLVEKDKIIRSYADSRLNRQMRYLTVLFLLIFSSNAFVYYVNATSNAESSNLISPPLRALDKQTFLQEVKENKSIVHSSITNQGILTISVINDDRDKKSMASYYCQLAKSKNISVASVKILDASNANFLVEIPSGTVLAIFSCN</sequence>
<evidence type="ECO:0000259" key="2">
    <source>
        <dbReference type="Pfam" id="PF21903"/>
    </source>
</evidence>
<keyword evidence="4" id="KW-1185">Reference proteome</keyword>
<dbReference type="AlphaFoldDB" id="A0A7L7L8L6"/>
<evidence type="ECO:0000256" key="1">
    <source>
        <dbReference type="SAM" id="Phobius"/>
    </source>
</evidence>
<keyword evidence="1" id="KW-1133">Transmembrane helix</keyword>
<name>A0A7L7L8L6_9BACT</name>
<protein>
    <recommendedName>
        <fullName evidence="2">BDI-0842-like domain-containing protein</fullName>
    </recommendedName>
</protein>
<proteinExistence type="predicted"/>
<dbReference type="Gene3D" id="3.30.300.300">
    <property type="match status" value="1"/>
</dbReference>
<dbReference type="EMBL" id="CP055153">
    <property type="protein sequence ID" value="QMU29064.1"/>
    <property type="molecule type" value="Genomic_DNA"/>
</dbReference>
<feature type="domain" description="BDI-0842-like" evidence="2">
    <location>
        <begin position="103"/>
        <end position="160"/>
    </location>
</feature>
<dbReference type="KEGG" id="add:HUW48_13890"/>
<evidence type="ECO:0000313" key="3">
    <source>
        <dbReference type="EMBL" id="QMU29064.1"/>
    </source>
</evidence>
<feature type="transmembrane region" description="Helical" evidence="1">
    <location>
        <begin position="53"/>
        <end position="73"/>
    </location>
</feature>
<evidence type="ECO:0000313" key="4">
    <source>
        <dbReference type="Proteomes" id="UP000514509"/>
    </source>
</evidence>
<organism evidence="3 4">
    <name type="scientific">Adhaeribacter radiodurans</name>
    <dbReference type="NCBI Taxonomy" id="2745197"/>
    <lineage>
        <taxon>Bacteria</taxon>
        <taxon>Pseudomonadati</taxon>
        <taxon>Bacteroidota</taxon>
        <taxon>Cytophagia</taxon>
        <taxon>Cytophagales</taxon>
        <taxon>Hymenobacteraceae</taxon>
        <taxon>Adhaeribacter</taxon>
    </lineage>
</organism>
<reference evidence="3 4" key="1">
    <citation type="submission" date="2020-08" db="EMBL/GenBank/DDBJ databases">
        <title>Adhaeribacter dokdonensis sp. nov., isolated from the rhizosphere of Elymus tsukushiensis, a plant native to the Dokdo Islands, Republic of Korea.</title>
        <authorList>
            <person name="Ghim S.Y."/>
        </authorList>
    </citation>
    <scope>NUCLEOTIDE SEQUENCE [LARGE SCALE GENOMIC DNA]</scope>
    <source>
        <strain evidence="3 4">KUDC8001</strain>
    </source>
</reference>
<dbReference type="Proteomes" id="UP000514509">
    <property type="component" value="Chromosome"/>
</dbReference>
<dbReference type="Pfam" id="PF21903">
    <property type="entry name" value="BDI_0842"/>
    <property type="match status" value="1"/>
</dbReference>